<feature type="chain" id="PRO_5023033076" description="DUF4138 domain-containing protein" evidence="1">
    <location>
        <begin position="23"/>
        <end position="127"/>
    </location>
</feature>
<keyword evidence="3" id="KW-1185">Reference proteome</keyword>
<dbReference type="EMBL" id="VSKL01000003">
    <property type="protein sequence ID" value="TYB72753.1"/>
    <property type="molecule type" value="Genomic_DNA"/>
</dbReference>
<keyword evidence="1" id="KW-0732">Signal</keyword>
<sequence>MRTYVFHIFLFAFLFSNQFANSQTSYMAKIEKNTNFNANTLLHELNATKDTLLLQSPTKISHIYSINTAYKREIDLYIDAKNFQIPLQNLSKGKHVLVVSQSAKKIVFVIYIIDAFTRIERTKLTYN</sequence>
<evidence type="ECO:0000313" key="2">
    <source>
        <dbReference type="EMBL" id="TYB72753.1"/>
    </source>
</evidence>
<dbReference type="OrthoDB" id="1429120at2"/>
<dbReference type="RefSeq" id="WP_148367405.1">
    <property type="nucleotide sequence ID" value="NZ_VSKL01000003.1"/>
</dbReference>
<dbReference type="AlphaFoldDB" id="A0A5D0QU37"/>
<evidence type="ECO:0000256" key="1">
    <source>
        <dbReference type="SAM" id="SignalP"/>
    </source>
</evidence>
<feature type="signal peptide" evidence="1">
    <location>
        <begin position="1"/>
        <end position="22"/>
    </location>
</feature>
<gene>
    <name evidence="2" type="ORF">ES675_09395</name>
</gene>
<evidence type="ECO:0000313" key="3">
    <source>
        <dbReference type="Proteomes" id="UP000324358"/>
    </source>
</evidence>
<reference evidence="2 3" key="1">
    <citation type="submission" date="2019-08" db="EMBL/GenBank/DDBJ databases">
        <title>Genomes of Antarctic Bizionia species.</title>
        <authorList>
            <person name="Bowman J.P."/>
        </authorList>
    </citation>
    <scope>NUCLEOTIDE SEQUENCE [LARGE SCALE GENOMIC DNA]</scope>
    <source>
        <strain evidence="2 3">APA-1</strain>
    </source>
</reference>
<accession>A0A5D0QU37</accession>
<evidence type="ECO:0008006" key="4">
    <source>
        <dbReference type="Google" id="ProtNLM"/>
    </source>
</evidence>
<comment type="caution">
    <text evidence="2">The sequence shown here is derived from an EMBL/GenBank/DDBJ whole genome shotgun (WGS) entry which is preliminary data.</text>
</comment>
<name>A0A5D0QU37_9FLAO</name>
<protein>
    <recommendedName>
        <fullName evidence="4">DUF4138 domain-containing protein</fullName>
    </recommendedName>
</protein>
<organism evidence="2 3">
    <name type="scientific">Bizionia algoritergicola</name>
    <dbReference type="NCBI Taxonomy" id="291187"/>
    <lineage>
        <taxon>Bacteria</taxon>
        <taxon>Pseudomonadati</taxon>
        <taxon>Bacteroidota</taxon>
        <taxon>Flavobacteriia</taxon>
        <taxon>Flavobacteriales</taxon>
        <taxon>Flavobacteriaceae</taxon>
        <taxon>Bizionia</taxon>
    </lineage>
</organism>
<dbReference type="Proteomes" id="UP000324358">
    <property type="component" value="Unassembled WGS sequence"/>
</dbReference>
<proteinExistence type="predicted"/>